<dbReference type="SUPFAM" id="SSF46785">
    <property type="entry name" value="Winged helix' DNA-binding domain"/>
    <property type="match status" value="1"/>
</dbReference>
<dbReference type="PANTHER" id="PTHR33164">
    <property type="entry name" value="TRANSCRIPTIONAL REGULATOR, MARR FAMILY"/>
    <property type="match status" value="1"/>
</dbReference>
<organism evidence="2 3">
    <name type="scientific">Amycolatopsis acidicola</name>
    <dbReference type="NCBI Taxonomy" id="2596893"/>
    <lineage>
        <taxon>Bacteria</taxon>
        <taxon>Bacillati</taxon>
        <taxon>Actinomycetota</taxon>
        <taxon>Actinomycetes</taxon>
        <taxon>Pseudonocardiales</taxon>
        <taxon>Pseudonocardiaceae</taxon>
        <taxon>Amycolatopsis</taxon>
    </lineage>
</organism>
<reference evidence="2" key="1">
    <citation type="submission" date="2019-09" db="EMBL/GenBank/DDBJ databases">
        <authorList>
            <person name="Teo W.F.A."/>
            <person name="Duangmal K."/>
        </authorList>
    </citation>
    <scope>NUCLEOTIDE SEQUENCE [LARGE SCALE GENOMIC DNA]</scope>
    <source>
        <strain evidence="2">K81G1</strain>
    </source>
</reference>
<dbReference type="InterPro" id="IPR036390">
    <property type="entry name" value="WH_DNA-bd_sf"/>
</dbReference>
<dbReference type="EMBL" id="VMNW02000015">
    <property type="protein sequence ID" value="KAA9161867.1"/>
    <property type="molecule type" value="Genomic_DNA"/>
</dbReference>
<dbReference type="OrthoDB" id="5295456at2"/>
<dbReference type="InterPro" id="IPR039422">
    <property type="entry name" value="MarR/SlyA-like"/>
</dbReference>
<dbReference type="InterPro" id="IPR000835">
    <property type="entry name" value="HTH_MarR-typ"/>
</dbReference>
<protein>
    <submittedName>
        <fullName evidence="2">MarR family transcriptional regulator</fullName>
    </submittedName>
</protein>
<dbReference type="PROSITE" id="PS50995">
    <property type="entry name" value="HTH_MARR_2"/>
    <property type="match status" value="1"/>
</dbReference>
<dbReference type="PANTHER" id="PTHR33164:SF43">
    <property type="entry name" value="HTH-TYPE TRANSCRIPTIONAL REPRESSOR YETL"/>
    <property type="match status" value="1"/>
</dbReference>
<evidence type="ECO:0000313" key="2">
    <source>
        <dbReference type="EMBL" id="KAA9161867.1"/>
    </source>
</evidence>
<dbReference type="InterPro" id="IPR036388">
    <property type="entry name" value="WH-like_DNA-bd_sf"/>
</dbReference>
<dbReference type="SMART" id="SM00347">
    <property type="entry name" value="HTH_MARR"/>
    <property type="match status" value="1"/>
</dbReference>
<dbReference type="AlphaFoldDB" id="A0A5N0V682"/>
<dbReference type="Gene3D" id="1.10.10.10">
    <property type="entry name" value="Winged helix-like DNA-binding domain superfamily/Winged helix DNA-binding domain"/>
    <property type="match status" value="1"/>
</dbReference>
<dbReference type="Proteomes" id="UP000319769">
    <property type="component" value="Unassembled WGS sequence"/>
</dbReference>
<keyword evidence="3" id="KW-1185">Reference proteome</keyword>
<feature type="domain" description="HTH marR-type" evidence="1">
    <location>
        <begin position="46"/>
        <end position="185"/>
    </location>
</feature>
<comment type="caution">
    <text evidence="2">The sequence shown here is derived from an EMBL/GenBank/DDBJ whole genome shotgun (WGS) entry which is preliminary data.</text>
</comment>
<dbReference type="GO" id="GO:0006950">
    <property type="term" value="P:response to stress"/>
    <property type="evidence" value="ECO:0007669"/>
    <property type="project" value="TreeGrafter"/>
</dbReference>
<gene>
    <name evidence="2" type="ORF">FPZ12_013495</name>
</gene>
<proteinExistence type="predicted"/>
<evidence type="ECO:0000259" key="1">
    <source>
        <dbReference type="PROSITE" id="PS50995"/>
    </source>
</evidence>
<dbReference type="Pfam" id="PF12802">
    <property type="entry name" value="MarR_2"/>
    <property type="match status" value="1"/>
</dbReference>
<sequence length="190" mass="20814">MVQAGRLDGHRVLLCGAAAQASRITSRQQDIFRQDNCAYTGGVADDDEIVTWWGLVIEGYLATQDKLLGEIAERFGLAPASFDILLRLVRTPGHQMPMTKLANEAALSSGGFTKVADRMVTADLICRLPSPHDRRVTYACLTEHGREIAEKARQACAEILRRRVLEPLGPEASEALAAAMRTLREVNGQN</sequence>
<dbReference type="GO" id="GO:0003700">
    <property type="term" value="F:DNA-binding transcription factor activity"/>
    <property type="evidence" value="ECO:0007669"/>
    <property type="project" value="InterPro"/>
</dbReference>
<evidence type="ECO:0000313" key="3">
    <source>
        <dbReference type="Proteomes" id="UP000319769"/>
    </source>
</evidence>
<name>A0A5N0V682_9PSEU</name>
<accession>A0A5N0V682</accession>